<evidence type="ECO:0000313" key="1">
    <source>
        <dbReference type="EMBL" id="SVB67082.1"/>
    </source>
</evidence>
<reference evidence="1" key="1">
    <citation type="submission" date="2018-05" db="EMBL/GenBank/DDBJ databases">
        <authorList>
            <person name="Lanie J.A."/>
            <person name="Ng W.-L."/>
            <person name="Kazmierczak K.M."/>
            <person name="Andrzejewski T.M."/>
            <person name="Davidsen T.M."/>
            <person name="Wayne K.J."/>
            <person name="Tettelin H."/>
            <person name="Glass J.I."/>
            <person name="Rusch D."/>
            <person name="Podicherti R."/>
            <person name="Tsui H.-C.T."/>
            <person name="Winkler M.E."/>
        </authorList>
    </citation>
    <scope>NUCLEOTIDE SEQUENCE</scope>
</reference>
<name>A0A382FWT8_9ZZZZ</name>
<dbReference type="EMBL" id="UINC01052122">
    <property type="protein sequence ID" value="SVB67082.1"/>
    <property type="molecule type" value="Genomic_DNA"/>
</dbReference>
<sequence>KWSWVTYKGRREQYEQCMSDGSWVHANVRRLRSPQAVEGFLDSLVTAAQ</sequence>
<organism evidence="1">
    <name type="scientific">marine metagenome</name>
    <dbReference type="NCBI Taxonomy" id="408172"/>
    <lineage>
        <taxon>unclassified sequences</taxon>
        <taxon>metagenomes</taxon>
        <taxon>ecological metagenomes</taxon>
    </lineage>
</organism>
<feature type="non-terminal residue" evidence="1">
    <location>
        <position position="1"/>
    </location>
</feature>
<proteinExistence type="predicted"/>
<protein>
    <submittedName>
        <fullName evidence="1">Uncharacterized protein</fullName>
    </submittedName>
</protein>
<accession>A0A382FWT8</accession>
<gene>
    <name evidence="1" type="ORF">METZ01_LOCUS219936</name>
</gene>
<dbReference type="AlphaFoldDB" id="A0A382FWT8"/>